<dbReference type="Pfam" id="PF00903">
    <property type="entry name" value="Glyoxalase"/>
    <property type="match status" value="1"/>
</dbReference>
<dbReference type="GO" id="GO:0051213">
    <property type="term" value="F:dioxygenase activity"/>
    <property type="evidence" value="ECO:0007669"/>
    <property type="project" value="UniProtKB-KW"/>
</dbReference>
<keyword evidence="3" id="KW-1185">Reference proteome</keyword>
<dbReference type="Proteomes" id="UP000553766">
    <property type="component" value="Unassembled WGS sequence"/>
</dbReference>
<keyword evidence="2" id="KW-0456">Lyase</keyword>
<dbReference type="PROSITE" id="PS51819">
    <property type="entry name" value="VOC"/>
    <property type="match status" value="1"/>
</dbReference>
<organism evidence="2 3">
    <name type="scientific">Rubricella aquisinus</name>
    <dbReference type="NCBI Taxonomy" id="2028108"/>
    <lineage>
        <taxon>Bacteria</taxon>
        <taxon>Pseudomonadati</taxon>
        <taxon>Pseudomonadota</taxon>
        <taxon>Alphaproteobacteria</taxon>
        <taxon>Rhodobacterales</taxon>
        <taxon>Paracoccaceae</taxon>
        <taxon>Rubricella</taxon>
    </lineage>
</organism>
<evidence type="ECO:0000259" key="1">
    <source>
        <dbReference type="PROSITE" id="PS51819"/>
    </source>
</evidence>
<dbReference type="EMBL" id="JACIJS010000006">
    <property type="protein sequence ID" value="MBB5516062.1"/>
    <property type="molecule type" value="Genomic_DNA"/>
</dbReference>
<dbReference type="RefSeq" id="WP_184011338.1">
    <property type="nucleotide sequence ID" value="NZ_JACIJS010000006.1"/>
</dbReference>
<accession>A0A840WQV7</accession>
<comment type="caution">
    <text evidence="2">The sequence shown here is derived from an EMBL/GenBank/DDBJ whole genome shotgun (WGS) entry which is preliminary data.</text>
</comment>
<gene>
    <name evidence="2" type="ORF">FHS89_002088</name>
</gene>
<reference evidence="2 3" key="1">
    <citation type="submission" date="2020-08" db="EMBL/GenBank/DDBJ databases">
        <title>Genomic Encyclopedia of Type Strains, Phase IV (KMG-IV): sequencing the most valuable type-strain genomes for metagenomic binning, comparative biology and taxonomic classification.</title>
        <authorList>
            <person name="Goeker M."/>
        </authorList>
    </citation>
    <scope>NUCLEOTIDE SEQUENCE [LARGE SCALE GENOMIC DNA]</scope>
    <source>
        <strain evidence="2 3">DSM 103377</strain>
    </source>
</reference>
<dbReference type="SUPFAM" id="SSF54593">
    <property type="entry name" value="Glyoxalase/Bleomycin resistance protein/Dihydroxybiphenyl dioxygenase"/>
    <property type="match status" value="1"/>
</dbReference>
<dbReference type="AlphaFoldDB" id="A0A840WQV7"/>
<dbReference type="InterPro" id="IPR029068">
    <property type="entry name" value="Glyas_Bleomycin-R_OHBP_Dase"/>
</dbReference>
<dbReference type="InterPro" id="IPR037523">
    <property type="entry name" value="VOC_core"/>
</dbReference>
<sequence length="123" mass="13323">MKRAFTNILTDDVDGTASFYESLLGLRRSGDFGWFVLLAHPDMPAFELGVLDNSHETIPSGHDALPGGTMLTFVVDAVEAIHKTASELGVEIVQAPTDLSYGQRRVLLRDPNGTLVDVSAPIR</sequence>
<dbReference type="GO" id="GO:0016829">
    <property type="term" value="F:lyase activity"/>
    <property type="evidence" value="ECO:0007669"/>
    <property type="project" value="UniProtKB-KW"/>
</dbReference>
<protein>
    <submittedName>
        <fullName evidence="2">Catechol 2,3-dioxygenase-like lactoylglutathione lyase family enzyme</fullName>
    </submittedName>
</protein>
<evidence type="ECO:0000313" key="2">
    <source>
        <dbReference type="EMBL" id="MBB5516062.1"/>
    </source>
</evidence>
<keyword evidence="2" id="KW-0223">Dioxygenase</keyword>
<dbReference type="InterPro" id="IPR004360">
    <property type="entry name" value="Glyas_Fos-R_dOase_dom"/>
</dbReference>
<feature type="domain" description="VOC" evidence="1">
    <location>
        <begin position="2"/>
        <end position="121"/>
    </location>
</feature>
<proteinExistence type="predicted"/>
<dbReference type="Gene3D" id="3.30.720.110">
    <property type="match status" value="1"/>
</dbReference>
<name>A0A840WQV7_9RHOB</name>
<evidence type="ECO:0000313" key="3">
    <source>
        <dbReference type="Proteomes" id="UP000553766"/>
    </source>
</evidence>
<keyword evidence="2" id="KW-0560">Oxidoreductase</keyword>
<dbReference type="Gene3D" id="3.30.720.120">
    <property type="match status" value="1"/>
</dbReference>